<comment type="catalytic activity">
    <reaction evidence="14 15">
        <text>2'-deoxyribonucleotide-(2'-deoxyribose 5'-phosphate)-2'-deoxyribonucleotide-DNA = a 3'-end 2'-deoxyribonucleotide-(2,3-dehydro-2,3-deoxyribose 5'-phosphate)-DNA + a 5'-end 5'-phospho-2'-deoxyribonucleoside-DNA + H(+)</text>
        <dbReference type="Rhea" id="RHEA:66592"/>
        <dbReference type="Rhea" id="RHEA-COMP:13180"/>
        <dbReference type="Rhea" id="RHEA-COMP:16897"/>
        <dbReference type="Rhea" id="RHEA-COMP:17067"/>
        <dbReference type="ChEBI" id="CHEBI:15378"/>
        <dbReference type="ChEBI" id="CHEBI:136412"/>
        <dbReference type="ChEBI" id="CHEBI:157695"/>
        <dbReference type="ChEBI" id="CHEBI:167181"/>
        <dbReference type="EC" id="4.2.99.18"/>
    </reaction>
</comment>
<dbReference type="Proteomes" id="UP000177515">
    <property type="component" value="Chromosome 1"/>
</dbReference>
<comment type="similarity">
    <text evidence="2 15">Belongs to the FPG family.</text>
</comment>
<protein>
    <recommendedName>
        <fullName evidence="15">Formamidopyrimidine-DNA glycosylase</fullName>
        <shortName evidence="15">Fapy-DNA glycosylase</shortName>
        <ecNumber evidence="15">3.2.2.23</ecNumber>
    </recommendedName>
    <alternativeName>
        <fullName evidence="15">DNA-(apurinic or apyrimidinic site) lyase MutM</fullName>
        <shortName evidence="15">AP lyase MutM</shortName>
        <ecNumber evidence="15">4.2.99.18</ecNumber>
    </alternativeName>
</protein>
<evidence type="ECO:0000259" key="17">
    <source>
        <dbReference type="PROSITE" id="PS51068"/>
    </source>
</evidence>
<keyword evidence="10 15" id="KW-0234">DNA repair</keyword>
<evidence type="ECO:0000313" key="18">
    <source>
        <dbReference type="EMBL" id="AOZ05012.1"/>
    </source>
</evidence>
<dbReference type="PROSITE" id="PS51066">
    <property type="entry name" value="ZF_FPG_2"/>
    <property type="match status" value="1"/>
</dbReference>
<dbReference type="InterPro" id="IPR000214">
    <property type="entry name" value="Znf_DNA_glyclase/AP_lyase"/>
</dbReference>
<dbReference type="NCBIfam" id="TIGR00577">
    <property type="entry name" value="fpg"/>
    <property type="match status" value="1"/>
</dbReference>
<dbReference type="SMART" id="SM00898">
    <property type="entry name" value="Fapy_DNA_glyco"/>
    <property type="match status" value="1"/>
</dbReference>
<keyword evidence="6 15" id="KW-0863">Zinc-finger</keyword>
<keyword evidence="11 15" id="KW-0456">Lyase</keyword>
<evidence type="ECO:0000256" key="7">
    <source>
        <dbReference type="ARBA" id="ARBA00022801"/>
    </source>
</evidence>
<dbReference type="InterPro" id="IPR015886">
    <property type="entry name" value="H2TH_FPG"/>
</dbReference>
<keyword evidence="12 15" id="KW-0511">Multifunctional enzyme</keyword>
<evidence type="ECO:0000256" key="15">
    <source>
        <dbReference type="HAMAP-Rule" id="MF_00103"/>
    </source>
</evidence>
<feature type="binding site" evidence="15">
    <location>
        <position position="176"/>
    </location>
    <ligand>
        <name>DNA</name>
        <dbReference type="ChEBI" id="CHEBI:16991"/>
    </ligand>
</feature>
<keyword evidence="9 15" id="KW-0238">DNA-binding</keyword>
<dbReference type="EC" id="3.2.2.23" evidence="15"/>
<dbReference type="InterPro" id="IPR035937">
    <property type="entry name" value="FPG_N"/>
</dbReference>
<dbReference type="NCBIfam" id="NF002211">
    <property type="entry name" value="PRK01103.1"/>
    <property type="match status" value="1"/>
</dbReference>
<dbReference type="SMART" id="SM01232">
    <property type="entry name" value="H2TH"/>
    <property type="match status" value="1"/>
</dbReference>
<evidence type="ECO:0000313" key="19">
    <source>
        <dbReference type="Proteomes" id="UP000177515"/>
    </source>
</evidence>
<evidence type="ECO:0000259" key="16">
    <source>
        <dbReference type="PROSITE" id="PS51066"/>
    </source>
</evidence>
<dbReference type="PANTHER" id="PTHR22993">
    <property type="entry name" value="FORMAMIDOPYRIMIDINE-DNA GLYCOSYLASE"/>
    <property type="match status" value="1"/>
</dbReference>
<comment type="cofactor">
    <cofactor evidence="15">
        <name>Zn(2+)</name>
        <dbReference type="ChEBI" id="CHEBI:29105"/>
    </cofactor>
    <text evidence="15">Binds 1 zinc ion per subunit.</text>
</comment>
<dbReference type="InterPro" id="IPR015887">
    <property type="entry name" value="DNA_glyclase_Znf_dom_DNA_BS"/>
</dbReference>
<evidence type="ECO:0000256" key="1">
    <source>
        <dbReference type="ARBA" id="ARBA00001668"/>
    </source>
</evidence>
<comment type="catalytic activity">
    <reaction evidence="1 15">
        <text>Hydrolysis of DNA containing ring-opened 7-methylguanine residues, releasing 2,6-diamino-4-hydroxy-5-(N-methyl)formamidopyrimidine.</text>
        <dbReference type="EC" id="3.2.2.23"/>
    </reaction>
</comment>
<dbReference type="SUPFAM" id="SSF57716">
    <property type="entry name" value="Glucocorticoid receptor-like (DNA-binding domain)"/>
    <property type="match status" value="1"/>
</dbReference>
<dbReference type="Pfam" id="PF01149">
    <property type="entry name" value="Fapy_DNA_glyco"/>
    <property type="match status" value="1"/>
</dbReference>
<feature type="binding site" evidence="15">
    <location>
        <position position="131"/>
    </location>
    <ligand>
        <name>DNA</name>
        <dbReference type="ChEBI" id="CHEBI:16991"/>
    </ligand>
</feature>
<evidence type="ECO:0000256" key="8">
    <source>
        <dbReference type="ARBA" id="ARBA00022833"/>
    </source>
</evidence>
<accession>A0A1D9HYT1</accession>
<feature type="active site" description="Proton donor; for delta-elimination activity" evidence="15">
    <location>
        <position position="285"/>
    </location>
</feature>
<dbReference type="InterPro" id="IPR012319">
    <property type="entry name" value="FPG_cat"/>
</dbReference>
<feature type="active site" description="Proton donor" evidence="15">
    <location>
        <position position="3"/>
    </location>
</feature>
<evidence type="ECO:0000256" key="2">
    <source>
        <dbReference type="ARBA" id="ARBA00009409"/>
    </source>
</evidence>
<dbReference type="RefSeq" id="WP_071068596.1">
    <property type="nucleotide sequence ID" value="NZ_CP017754.1"/>
</dbReference>
<keyword evidence="4 15" id="KW-0479">Metal-binding</keyword>
<name>A0A1D9HYT1_9BURK</name>
<dbReference type="SUPFAM" id="SSF46946">
    <property type="entry name" value="S13-like H2TH domain"/>
    <property type="match status" value="1"/>
</dbReference>
<feature type="active site" description="Proton donor; for beta-elimination activity" evidence="15">
    <location>
        <position position="58"/>
    </location>
</feature>
<evidence type="ECO:0000256" key="3">
    <source>
        <dbReference type="ARBA" id="ARBA00011245"/>
    </source>
</evidence>
<dbReference type="Gene3D" id="3.20.190.10">
    <property type="entry name" value="MutM-like, N-terminal"/>
    <property type="match status" value="1"/>
</dbReference>
<keyword evidence="13 15" id="KW-0326">Glycosidase</keyword>
<dbReference type="Pfam" id="PF06831">
    <property type="entry name" value="H2TH"/>
    <property type="match status" value="1"/>
</dbReference>
<dbReference type="SUPFAM" id="SSF81624">
    <property type="entry name" value="N-terminal domain of MutM-like DNA repair proteins"/>
    <property type="match status" value="1"/>
</dbReference>
<dbReference type="EMBL" id="CP017754">
    <property type="protein sequence ID" value="AOZ05012.1"/>
    <property type="molecule type" value="Genomic_DNA"/>
</dbReference>
<dbReference type="PROSITE" id="PS01242">
    <property type="entry name" value="ZF_FPG_1"/>
    <property type="match status" value="1"/>
</dbReference>
<organism evidence="18 19">
    <name type="scientific">Cupriavidus malaysiensis</name>
    <dbReference type="NCBI Taxonomy" id="367825"/>
    <lineage>
        <taxon>Bacteria</taxon>
        <taxon>Pseudomonadati</taxon>
        <taxon>Pseudomonadota</taxon>
        <taxon>Betaproteobacteria</taxon>
        <taxon>Burkholderiales</taxon>
        <taxon>Burkholderiaceae</taxon>
        <taxon>Cupriavidus</taxon>
    </lineage>
</organism>
<feature type="domain" description="FPG-type" evidence="16">
    <location>
        <begin position="261"/>
        <end position="295"/>
    </location>
</feature>
<keyword evidence="7 15" id="KW-0378">Hydrolase</keyword>
<feature type="binding site" evidence="15">
    <location>
        <position position="103"/>
    </location>
    <ligand>
        <name>DNA</name>
        <dbReference type="ChEBI" id="CHEBI:16991"/>
    </ligand>
</feature>
<dbReference type="InterPro" id="IPR010663">
    <property type="entry name" value="Znf_FPG/IleRS"/>
</dbReference>
<gene>
    <name evidence="15" type="primary">mutM</name>
    <name evidence="15" type="synonym">fpg</name>
    <name evidence="18" type="ORF">BKK80_03610</name>
</gene>
<dbReference type="InterPro" id="IPR020629">
    <property type="entry name" value="FPG_Glyclase"/>
</dbReference>
<dbReference type="PROSITE" id="PS51068">
    <property type="entry name" value="FPG_CAT"/>
    <property type="match status" value="1"/>
</dbReference>
<evidence type="ECO:0000256" key="14">
    <source>
        <dbReference type="ARBA" id="ARBA00044632"/>
    </source>
</evidence>
<evidence type="ECO:0000256" key="9">
    <source>
        <dbReference type="ARBA" id="ARBA00023125"/>
    </source>
</evidence>
<evidence type="ECO:0000256" key="4">
    <source>
        <dbReference type="ARBA" id="ARBA00022723"/>
    </source>
</evidence>
<evidence type="ECO:0000256" key="13">
    <source>
        <dbReference type="ARBA" id="ARBA00023295"/>
    </source>
</evidence>
<comment type="function">
    <text evidence="15">Involved in base excision repair of DNA damaged by oxidation or by mutagenic agents. Acts as DNA glycosylase that recognizes and removes damaged bases. Has a preference for oxidized purines, such as 7,8-dihydro-8-oxoguanine (8-oxoG). Has AP (apurinic/apyrimidinic) lyase activity and introduces nicks in the DNA strand. Cleaves the DNA backbone by beta-delta elimination to generate a single-strand break at the site of the removed base with both 3'- and 5'-phosphates.</text>
</comment>
<comment type="subunit">
    <text evidence="3 15">Monomer.</text>
</comment>
<evidence type="ECO:0000256" key="11">
    <source>
        <dbReference type="ARBA" id="ARBA00023239"/>
    </source>
</evidence>
<dbReference type="Pfam" id="PF06827">
    <property type="entry name" value="zf-FPG_IleRS"/>
    <property type="match status" value="1"/>
</dbReference>
<dbReference type="CDD" id="cd08966">
    <property type="entry name" value="EcFpg-like_N"/>
    <property type="match status" value="1"/>
</dbReference>
<keyword evidence="5 15" id="KW-0227">DNA damage</keyword>
<evidence type="ECO:0000256" key="5">
    <source>
        <dbReference type="ARBA" id="ARBA00022763"/>
    </source>
</evidence>
<feature type="active site" description="Schiff-base intermediate with DNA" evidence="15">
    <location>
        <position position="2"/>
    </location>
</feature>
<dbReference type="InterPro" id="IPR010979">
    <property type="entry name" value="Ribosomal_uS13-like_H2TH"/>
</dbReference>
<keyword evidence="8 15" id="KW-0862">Zinc</keyword>
<evidence type="ECO:0000256" key="10">
    <source>
        <dbReference type="ARBA" id="ARBA00023204"/>
    </source>
</evidence>
<dbReference type="HAMAP" id="MF_00103">
    <property type="entry name" value="Fapy_DNA_glycosyl"/>
    <property type="match status" value="1"/>
</dbReference>
<evidence type="ECO:0000256" key="6">
    <source>
        <dbReference type="ARBA" id="ARBA00022771"/>
    </source>
</evidence>
<sequence>MPELPEVEVTRRGLLPHVTGRRIAAVTVRHRGLRWPVEPGLEARLAGRVIRRIERRGKYLLLECADPAGNAGMDTQATGWLIIHLGMTGTLRVLPEAPPPGPHDHVDLDLEAAEAEGVPPAPVVLRFRDPRRFGAVLWSPLPESELAAHPLLRGLGIEPFDAGFDGAWLHRHTRGRSAAIKTVLLAGDIVVGVGNIYASESLFRAGIHPTTPAGRLSRARCERLAAAVREILAEAIARGGSTLRDFVGSDGSSGYFQLDCCVYDRAGKPCRTCGTPIRQIVQGQRSTFYCPRCQH</sequence>
<evidence type="ECO:0000256" key="12">
    <source>
        <dbReference type="ARBA" id="ARBA00023268"/>
    </source>
</evidence>
<keyword evidence="19" id="KW-1185">Reference proteome</keyword>
<dbReference type="EC" id="4.2.99.18" evidence="15"/>
<dbReference type="Gene3D" id="1.10.8.50">
    <property type="match status" value="1"/>
</dbReference>
<dbReference type="PANTHER" id="PTHR22993:SF9">
    <property type="entry name" value="FORMAMIDOPYRIMIDINE-DNA GLYCOSYLASE"/>
    <property type="match status" value="1"/>
</dbReference>
<feature type="domain" description="Formamidopyrimidine-DNA glycosylase catalytic" evidence="17">
    <location>
        <begin position="2"/>
        <end position="134"/>
    </location>
</feature>
<reference evidence="18 19" key="1">
    <citation type="submission" date="2016-10" db="EMBL/GenBank/DDBJ databases">
        <title>Complete genome sequences of three Cupriavidus strains isolated from various Malaysian environments.</title>
        <authorList>
            <person name="Abdullah A.A.-A."/>
            <person name="Shafie N.A.H."/>
            <person name="Lau N.S."/>
        </authorList>
    </citation>
    <scope>NUCLEOTIDE SEQUENCE [LARGE SCALE GENOMIC DNA]</scope>
    <source>
        <strain evidence="18 19">USMAA1020</strain>
    </source>
</reference>
<proteinExistence type="inferred from homology"/>